<dbReference type="AlphaFoldDB" id="A0A9K3I867"/>
<proteinExistence type="predicted"/>
<organism evidence="1 2">
    <name type="scientific">Helianthus annuus</name>
    <name type="common">Common sunflower</name>
    <dbReference type="NCBI Taxonomy" id="4232"/>
    <lineage>
        <taxon>Eukaryota</taxon>
        <taxon>Viridiplantae</taxon>
        <taxon>Streptophyta</taxon>
        <taxon>Embryophyta</taxon>
        <taxon>Tracheophyta</taxon>
        <taxon>Spermatophyta</taxon>
        <taxon>Magnoliopsida</taxon>
        <taxon>eudicotyledons</taxon>
        <taxon>Gunneridae</taxon>
        <taxon>Pentapetalae</taxon>
        <taxon>asterids</taxon>
        <taxon>campanulids</taxon>
        <taxon>Asterales</taxon>
        <taxon>Asteraceae</taxon>
        <taxon>Asteroideae</taxon>
        <taxon>Heliantheae alliance</taxon>
        <taxon>Heliantheae</taxon>
        <taxon>Helianthus</taxon>
    </lineage>
</organism>
<dbReference type="EMBL" id="MNCJ02000324">
    <property type="protein sequence ID" value="KAF5792228.1"/>
    <property type="molecule type" value="Genomic_DNA"/>
</dbReference>
<keyword evidence="2" id="KW-1185">Reference proteome</keyword>
<gene>
    <name evidence="1" type="ORF">HanXRQr2_Chr09g0403671</name>
</gene>
<reference evidence="1" key="1">
    <citation type="journal article" date="2017" name="Nature">
        <title>The sunflower genome provides insights into oil metabolism, flowering and Asterid evolution.</title>
        <authorList>
            <person name="Badouin H."/>
            <person name="Gouzy J."/>
            <person name="Grassa C.J."/>
            <person name="Murat F."/>
            <person name="Staton S.E."/>
            <person name="Cottret L."/>
            <person name="Lelandais-Briere C."/>
            <person name="Owens G.L."/>
            <person name="Carrere S."/>
            <person name="Mayjonade B."/>
            <person name="Legrand L."/>
            <person name="Gill N."/>
            <person name="Kane N.C."/>
            <person name="Bowers J.E."/>
            <person name="Hubner S."/>
            <person name="Bellec A."/>
            <person name="Berard A."/>
            <person name="Berges H."/>
            <person name="Blanchet N."/>
            <person name="Boniface M.C."/>
            <person name="Brunel D."/>
            <person name="Catrice O."/>
            <person name="Chaidir N."/>
            <person name="Claudel C."/>
            <person name="Donnadieu C."/>
            <person name="Faraut T."/>
            <person name="Fievet G."/>
            <person name="Helmstetter N."/>
            <person name="King M."/>
            <person name="Knapp S.J."/>
            <person name="Lai Z."/>
            <person name="Le Paslier M.C."/>
            <person name="Lippi Y."/>
            <person name="Lorenzon L."/>
            <person name="Mandel J.R."/>
            <person name="Marage G."/>
            <person name="Marchand G."/>
            <person name="Marquand E."/>
            <person name="Bret-Mestries E."/>
            <person name="Morien E."/>
            <person name="Nambeesan S."/>
            <person name="Nguyen T."/>
            <person name="Pegot-Espagnet P."/>
            <person name="Pouilly N."/>
            <person name="Raftis F."/>
            <person name="Sallet E."/>
            <person name="Schiex T."/>
            <person name="Thomas J."/>
            <person name="Vandecasteele C."/>
            <person name="Vares D."/>
            <person name="Vear F."/>
            <person name="Vautrin S."/>
            <person name="Crespi M."/>
            <person name="Mangin B."/>
            <person name="Burke J.M."/>
            <person name="Salse J."/>
            <person name="Munos S."/>
            <person name="Vincourt P."/>
            <person name="Rieseberg L.H."/>
            <person name="Langlade N.B."/>
        </authorList>
    </citation>
    <scope>NUCLEOTIDE SEQUENCE</scope>
    <source>
        <tissue evidence="1">Leaves</tissue>
    </source>
</reference>
<protein>
    <submittedName>
        <fullName evidence="1">Uncharacterized protein</fullName>
    </submittedName>
</protein>
<sequence length="89" mass="10656">MPFLCLHSFIKSQSFNSICATVRFQLCLVPQIILDKRTPLQTYLFVPQFSYFFFHTFQKFQASILENHSFCQKCLFKVFLLNKFRDEIS</sequence>
<evidence type="ECO:0000313" key="2">
    <source>
        <dbReference type="Proteomes" id="UP000215914"/>
    </source>
</evidence>
<comment type="caution">
    <text evidence="1">The sequence shown here is derived from an EMBL/GenBank/DDBJ whole genome shotgun (WGS) entry which is preliminary data.</text>
</comment>
<dbReference type="Proteomes" id="UP000215914">
    <property type="component" value="Unassembled WGS sequence"/>
</dbReference>
<dbReference type="Gramene" id="mRNA:HanXRQr2_Chr09g0403671">
    <property type="protein sequence ID" value="CDS:HanXRQr2_Chr09g0403671.1"/>
    <property type="gene ID" value="HanXRQr2_Chr09g0403671"/>
</dbReference>
<accession>A0A9K3I867</accession>
<reference evidence="1" key="2">
    <citation type="submission" date="2020-06" db="EMBL/GenBank/DDBJ databases">
        <title>Helianthus annuus Genome sequencing and assembly Release 2.</title>
        <authorList>
            <person name="Gouzy J."/>
            <person name="Langlade N."/>
            <person name="Munos S."/>
        </authorList>
    </citation>
    <scope>NUCLEOTIDE SEQUENCE</scope>
    <source>
        <tissue evidence="1">Leaves</tissue>
    </source>
</reference>
<name>A0A9K3I867_HELAN</name>
<evidence type="ECO:0000313" key="1">
    <source>
        <dbReference type="EMBL" id="KAF5792228.1"/>
    </source>
</evidence>